<name>A0A0L0V3W2_9BASI</name>
<gene>
    <name evidence="2" type="ORF">PSTG_12960</name>
</gene>
<organism evidence="2 3">
    <name type="scientific">Puccinia striiformis f. sp. tritici PST-78</name>
    <dbReference type="NCBI Taxonomy" id="1165861"/>
    <lineage>
        <taxon>Eukaryota</taxon>
        <taxon>Fungi</taxon>
        <taxon>Dikarya</taxon>
        <taxon>Basidiomycota</taxon>
        <taxon>Pucciniomycotina</taxon>
        <taxon>Pucciniomycetes</taxon>
        <taxon>Pucciniales</taxon>
        <taxon>Pucciniaceae</taxon>
        <taxon>Puccinia</taxon>
    </lineage>
</organism>
<dbReference type="STRING" id="1165861.A0A0L0V3W2"/>
<evidence type="ECO:0000313" key="2">
    <source>
        <dbReference type="EMBL" id="KNE93679.1"/>
    </source>
</evidence>
<dbReference type="Proteomes" id="UP000054564">
    <property type="component" value="Unassembled WGS sequence"/>
</dbReference>
<reference evidence="3" key="1">
    <citation type="submission" date="2014-03" db="EMBL/GenBank/DDBJ databases">
        <title>The Genome Sequence of Puccinia striiformis f. sp. tritici PST-78.</title>
        <authorList>
            <consortium name="The Broad Institute Genome Sequencing Platform"/>
            <person name="Cuomo C."/>
            <person name="Hulbert S."/>
            <person name="Chen X."/>
            <person name="Walker B."/>
            <person name="Young S.K."/>
            <person name="Zeng Q."/>
            <person name="Gargeya S."/>
            <person name="Fitzgerald M."/>
            <person name="Haas B."/>
            <person name="Abouelleil A."/>
            <person name="Alvarado L."/>
            <person name="Arachchi H.M."/>
            <person name="Berlin A.M."/>
            <person name="Chapman S.B."/>
            <person name="Goldberg J."/>
            <person name="Griggs A."/>
            <person name="Gujja S."/>
            <person name="Hansen M."/>
            <person name="Howarth C."/>
            <person name="Imamovic A."/>
            <person name="Larimer J."/>
            <person name="McCowan C."/>
            <person name="Montmayeur A."/>
            <person name="Murphy C."/>
            <person name="Neiman D."/>
            <person name="Pearson M."/>
            <person name="Priest M."/>
            <person name="Roberts A."/>
            <person name="Saif S."/>
            <person name="Shea T."/>
            <person name="Sisk P."/>
            <person name="Sykes S."/>
            <person name="Wortman J."/>
            <person name="Nusbaum C."/>
            <person name="Birren B."/>
        </authorList>
    </citation>
    <scope>NUCLEOTIDE SEQUENCE [LARGE SCALE GENOMIC DNA]</scope>
    <source>
        <strain evidence="3">race PST-78</strain>
    </source>
</reference>
<accession>A0A0L0V3W2</accession>
<evidence type="ECO:0000256" key="1">
    <source>
        <dbReference type="SAM" id="SignalP"/>
    </source>
</evidence>
<feature type="chain" id="PRO_5005549430" description="Hydrophobin" evidence="1">
    <location>
        <begin position="20"/>
        <end position="154"/>
    </location>
</feature>
<proteinExistence type="predicted"/>
<dbReference type="AlphaFoldDB" id="A0A0L0V3W2"/>
<keyword evidence="3" id="KW-1185">Reference proteome</keyword>
<comment type="caution">
    <text evidence="2">The sequence shown here is derived from an EMBL/GenBank/DDBJ whole genome shotgun (WGS) entry which is preliminary data.</text>
</comment>
<evidence type="ECO:0008006" key="4">
    <source>
        <dbReference type="Google" id="ProtNLM"/>
    </source>
</evidence>
<evidence type="ECO:0000313" key="3">
    <source>
        <dbReference type="Proteomes" id="UP000054564"/>
    </source>
</evidence>
<sequence>MRSFVAVAITLALLQSASALPIFDKRAQIEGTGKGESSSRSLGGCSNQVGLLNLAISTNTHCGQNGLASGSGGAGGLVPGGGGLLPGGGIDGLLPAGGLLPAEAMADCSDAQDVTPAYCTSHTQLKISSKEELCGSLDTTRVSRTATFPSSQHV</sequence>
<protein>
    <recommendedName>
        <fullName evidence="4">Hydrophobin</fullName>
    </recommendedName>
</protein>
<feature type="signal peptide" evidence="1">
    <location>
        <begin position="1"/>
        <end position="19"/>
    </location>
</feature>
<dbReference type="EMBL" id="AJIL01000132">
    <property type="protein sequence ID" value="KNE93679.1"/>
    <property type="molecule type" value="Genomic_DNA"/>
</dbReference>
<keyword evidence="1" id="KW-0732">Signal</keyword>